<dbReference type="Pfam" id="PF00583">
    <property type="entry name" value="Acetyltransf_1"/>
    <property type="match status" value="1"/>
</dbReference>
<dbReference type="InterPro" id="IPR016181">
    <property type="entry name" value="Acyl_CoA_acyltransferase"/>
</dbReference>
<dbReference type="CDD" id="cd04301">
    <property type="entry name" value="NAT_SF"/>
    <property type="match status" value="1"/>
</dbReference>
<dbReference type="OrthoDB" id="8221510at2"/>
<sequence>MPPTLSVRDLRADDIARIAEYWLTSPPTHLTSMGVDLAKLPDRAGWTAMLAQQLATPLPEKQSYCLIWEVDGRAVGHCNINQIRPGEQAYMHLHLWDAAVRRQGYGRQLVRLALPRFFAAYALQRLYCEPYALNPAPNHTLAQLGFRFVREHVCTPGSINFEQPVKLWELRREDLQRLERA</sequence>
<feature type="domain" description="N-acetyltransferase" evidence="1">
    <location>
        <begin position="5"/>
        <end position="166"/>
    </location>
</feature>
<dbReference type="EMBL" id="QHKM01000002">
    <property type="protein sequence ID" value="RAK68433.1"/>
    <property type="molecule type" value="Genomic_DNA"/>
</dbReference>
<evidence type="ECO:0000313" key="3">
    <source>
        <dbReference type="Proteomes" id="UP000248553"/>
    </source>
</evidence>
<dbReference type="PROSITE" id="PS51186">
    <property type="entry name" value="GNAT"/>
    <property type="match status" value="1"/>
</dbReference>
<dbReference type="Gene3D" id="3.40.630.30">
    <property type="match status" value="1"/>
</dbReference>
<keyword evidence="2" id="KW-0808">Transferase</keyword>
<proteinExistence type="predicted"/>
<evidence type="ECO:0000313" key="2">
    <source>
        <dbReference type="EMBL" id="RAK68433.1"/>
    </source>
</evidence>
<dbReference type="GO" id="GO:0016747">
    <property type="term" value="F:acyltransferase activity, transferring groups other than amino-acyl groups"/>
    <property type="evidence" value="ECO:0007669"/>
    <property type="project" value="InterPro"/>
</dbReference>
<gene>
    <name evidence="2" type="ORF">DLM85_09105</name>
</gene>
<dbReference type="InterPro" id="IPR000182">
    <property type="entry name" value="GNAT_dom"/>
</dbReference>
<accession>A0A328BMT2</accession>
<protein>
    <submittedName>
        <fullName evidence="2">N-acetyltransferase</fullName>
    </submittedName>
</protein>
<organism evidence="2 3">
    <name type="scientific">Hymenobacter edaphi</name>
    <dbReference type="NCBI Taxonomy" id="2211146"/>
    <lineage>
        <taxon>Bacteria</taxon>
        <taxon>Pseudomonadati</taxon>
        <taxon>Bacteroidota</taxon>
        <taxon>Cytophagia</taxon>
        <taxon>Cytophagales</taxon>
        <taxon>Hymenobacteraceae</taxon>
        <taxon>Hymenobacter</taxon>
    </lineage>
</organism>
<dbReference type="AlphaFoldDB" id="A0A328BMT2"/>
<name>A0A328BMT2_9BACT</name>
<keyword evidence="3" id="KW-1185">Reference proteome</keyword>
<dbReference type="SUPFAM" id="SSF55729">
    <property type="entry name" value="Acyl-CoA N-acyltransferases (Nat)"/>
    <property type="match status" value="1"/>
</dbReference>
<dbReference type="Proteomes" id="UP000248553">
    <property type="component" value="Unassembled WGS sequence"/>
</dbReference>
<evidence type="ECO:0000259" key="1">
    <source>
        <dbReference type="PROSITE" id="PS51186"/>
    </source>
</evidence>
<reference evidence="3" key="1">
    <citation type="submission" date="2018-05" db="EMBL/GenBank/DDBJ databases">
        <authorList>
            <person name="Nie L."/>
        </authorList>
    </citation>
    <scope>NUCLEOTIDE SEQUENCE [LARGE SCALE GENOMIC DNA]</scope>
    <source>
        <strain evidence="3">NL</strain>
    </source>
</reference>
<comment type="caution">
    <text evidence="2">The sequence shown here is derived from an EMBL/GenBank/DDBJ whole genome shotgun (WGS) entry which is preliminary data.</text>
</comment>
<dbReference type="RefSeq" id="WP_111478045.1">
    <property type="nucleotide sequence ID" value="NZ_QHKM01000002.1"/>
</dbReference>